<feature type="chain" id="PRO_5005856646" evidence="6">
    <location>
        <begin position="23"/>
        <end position="459"/>
    </location>
</feature>
<comment type="caution">
    <text evidence="7">The sequence shown here is derived from an EMBL/GenBank/DDBJ whole genome shotgun (WGS) entry which is preliminary data.</text>
</comment>
<comment type="cofactor">
    <cofactor evidence="5">
        <name>heme</name>
        <dbReference type="ChEBI" id="CHEBI:30413"/>
    </cofactor>
</comment>
<dbReference type="Gene3D" id="1.10.630.10">
    <property type="entry name" value="Cytochrome P450"/>
    <property type="match status" value="1"/>
</dbReference>
<dbReference type="PRINTS" id="PR00463">
    <property type="entry name" value="EP450I"/>
</dbReference>
<keyword evidence="8" id="KW-1185">Reference proteome</keyword>
<dbReference type="Proteomes" id="UP000038010">
    <property type="component" value="Unassembled WGS sequence"/>
</dbReference>
<reference evidence="7 8" key="1">
    <citation type="submission" date="2015-06" db="EMBL/GenBank/DDBJ databases">
        <title>Draft genome of the ant-associated black yeast Phialophora attae CBS 131958.</title>
        <authorList>
            <person name="Moreno L.F."/>
            <person name="Stielow B.J."/>
            <person name="de Hoog S."/>
            <person name="Vicente V.A."/>
            <person name="Weiss V.A."/>
            <person name="de Vries M."/>
            <person name="Cruz L.M."/>
            <person name="Souza E.M."/>
        </authorList>
    </citation>
    <scope>NUCLEOTIDE SEQUENCE [LARGE SCALE GENOMIC DNA]</scope>
    <source>
        <strain evidence="7 8">CBS 131958</strain>
    </source>
</reference>
<accession>A0A0N0NI51</accession>
<dbReference type="GO" id="GO:0020037">
    <property type="term" value="F:heme binding"/>
    <property type="evidence" value="ECO:0007669"/>
    <property type="project" value="InterPro"/>
</dbReference>
<evidence type="ECO:0000256" key="6">
    <source>
        <dbReference type="SAM" id="SignalP"/>
    </source>
</evidence>
<dbReference type="InterPro" id="IPR002401">
    <property type="entry name" value="Cyt_P450_E_grp-I"/>
</dbReference>
<dbReference type="AlphaFoldDB" id="A0A0N0NI51"/>
<dbReference type="GO" id="GO:0016705">
    <property type="term" value="F:oxidoreductase activity, acting on paired donors, with incorporation or reduction of molecular oxygen"/>
    <property type="evidence" value="ECO:0007669"/>
    <property type="project" value="InterPro"/>
</dbReference>
<evidence type="ECO:0000256" key="3">
    <source>
        <dbReference type="ARBA" id="ARBA00023002"/>
    </source>
</evidence>
<dbReference type="GO" id="GO:0004497">
    <property type="term" value="F:monooxygenase activity"/>
    <property type="evidence" value="ECO:0007669"/>
    <property type="project" value="InterPro"/>
</dbReference>
<dbReference type="PANTHER" id="PTHR46300:SF9">
    <property type="entry name" value="P450, PUTATIVE-RELATED"/>
    <property type="match status" value="1"/>
</dbReference>
<dbReference type="PANTHER" id="PTHR46300">
    <property type="entry name" value="P450, PUTATIVE (EUROFUNG)-RELATED-RELATED"/>
    <property type="match status" value="1"/>
</dbReference>
<dbReference type="VEuPathDB" id="FungiDB:AB675_7235"/>
<organism evidence="7 8">
    <name type="scientific">Cyphellophora attinorum</name>
    <dbReference type="NCBI Taxonomy" id="1664694"/>
    <lineage>
        <taxon>Eukaryota</taxon>
        <taxon>Fungi</taxon>
        <taxon>Dikarya</taxon>
        <taxon>Ascomycota</taxon>
        <taxon>Pezizomycotina</taxon>
        <taxon>Eurotiomycetes</taxon>
        <taxon>Chaetothyriomycetidae</taxon>
        <taxon>Chaetothyriales</taxon>
        <taxon>Cyphellophoraceae</taxon>
        <taxon>Cyphellophora</taxon>
    </lineage>
</organism>
<dbReference type="InterPro" id="IPR036396">
    <property type="entry name" value="Cyt_P450_sf"/>
</dbReference>
<dbReference type="InterPro" id="IPR050364">
    <property type="entry name" value="Cytochrome_P450_fung"/>
</dbReference>
<proteinExistence type="inferred from homology"/>
<keyword evidence="2 5" id="KW-0479">Metal-binding</keyword>
<evidence type="ECO:0000256" key="4">
    <source>
        <dbReference type="ARBA" id="ARBA00023004"/>
    </source>
</evidence>
<evidence type="ECO:0000256" key="2">
    <source>
        <dbReference type="ARBA" id="ARBA00022723"/>
    </source>
</evidence>
<sequence>MSVALLGFVGLVVLVVIKLLNSTDIPKINGLVELPGIPIFGNLLQLGSSHANACRVLAARYGPIFQLRLGNRRFVYVNSFDATYLPSIDLETTTNAKDIQAMSKEGMDVDPTLYFQRSSLNMALRVSYGFRLKGAVTDERIREVVDVERELSLLRGIAHCWQDYIPIMRLWPGYRTHAIRLRDRRDSYLGQFFKQLKHRVSAGTDVPSITGNMMKDPEAKLSDGKLYEVKTVSLSMVAAGLDTLPSNINMAIAYLSSAHGQEIQQRAFNELQKVYPDGSGWRECLQAEHCEYLMALVKENLRYWSTFNLSIPRVGIKAIEYKGVTFPADTPFVMNVFAANHDDSRFEKPEAFNPERYLAGAKTGLQHLSYGAGSRACPGDHLANRQLYVILTRLILAFRIHEAADSKMRPVLDPIACSSVTTGMVTQPNPFKVRFVARDEHQLAAWVQDSVQRTAAFDI</sequence>
<evidence type="ECO:0000313" key="7">
    <source>
        <dbReference type="EMBL" id="KPI35039.1"/>
    </source>
</evidence>
<evidence type="ECO:0000256" key="5">
    <source>
        <dbReference type="PIRSR" id="PIRSR602401-1"/>
    </source>
</evidence>
<dbReference type="STRING" id="1664694.A0A0N0NI51"/>
<dbReference type="Pfam" id="PF00067">
    <property type="entry name" value="p450"/>
    <property type="match status" value="2"/>
</dbReference>
<keyword evidence="3" id="KW-0560">Oxidoreductase</keyword>
<dbReference type="OrthoDB" id="1055148at2759"/>
<gene>
    <name evidence="7" type="ORF">AB675_7235</name>
</gene>
<name>A0A0N0NI51_9EURO</name>
<dbReference type="EMBL" id="LFJN01000045">
    <property type="protein sequence ID" value="KPI35039.1"/>
    <property type="molecule type" value="Genomic_DNA"/>
</dbReference>
<comment type="similarity">
    <text evidence="1">Belongs to the cytochrome P450 family.</text>
</comment>
<dbReference type="GeneID" id="28739468"/>
<dbReference type="RefSeq" id="XP_017995002.1">
    <property type="nucleotide sequence ID" value="XM_018147588.1"/>
</dbReference>
<feature type="signal peptide" evidence="6">
    <location>
        <begin position="1"/>
        <end position="22"/>
    </location>
</feature>
<protein>
    <submittedName>
        <fullName evidence="7">Phenylacetate 2-hydroxylase</fullName>
    </submittedName>
</protein>
<dbReference type="PRINTS" id="PR00385">
    <property type="entry name" value="P450"/>
</dbReference>
<feature type="binding site" description="axial binding residue" evidence="5">
    <location>
        <position position="377"/>
    </location>
    <ligand>
        <name>heme</name>
        <dbReference type="ChEBI" id="CHEBI:30413"/>
    </ligand>
    <ligandPart>
        <name>Fe</name>
        <dbReference type="ChEBI" id="CHEBI:18248"/>
    </ligandPart>
</feature>
<keyword evidence="5" id="KW-0349">Heme</keyword>
<keyword evidence="4 5" id="KW-0408">Iron</keyword>
<evidence type="ECO:0000256" key="1">
    <source>
        <dbReference type="ARBA" id="ARBA00010617"/>
    </source>
</evidence>
<dbReference type="InterPro" id="IPR001128">
    <property type="entry name" value="Cyt_P450"/>
</dbReference>
<dbReference type="SUPFAM" id="SSF48264">
    <property type="entry name" value="Cytochrome P450"/>
    <property type="match status" value="1"/>
</dbReference>
<evidence type="ECO:0000313" key="8">
    <source>
        <dbReference type="Proteomes" id="UP000038010"/>
    </source>
</evidence>
<keyword evidence="6" id="KW-0732">Signal</keyword>
<dbReference type="GO" id="GO:0005506">
    <property type="term" value="F:iron ion binding"/>
    <property type="evidence" value="ECO:0007669"/>
    <property type="project" value="InterPro"/>
</dbReference>